<reference evidence="9 10" key="1">
    <citation type="journal article" date="2020" name="Genomics">
        <title>Complete, high-quality genomes from long-read metagenomic sequencing of two wolf lichen thalli reveals enigmatic genome architecture.</title>
        <authorList>
            <person name="McKenzie S.K."/>
            <person name="Walston R.F."/>
            <person name="Allen J.L."/>
        </authorList>
    </citation>
    <scope>NUCLEOTIDE SEQUENCE [LARGE SCALE GENOMIC DNA]</scope>
    <source>
        <strain evidence="9">WasteWater2</strain>
    </source>
</reference>
<dbReference type="InterPro" id="IPR019519">
    <property type="entry name" value="Elp5"/>
</dbReference>
<dbReference type="AlphaFoldDB" id="A0A8H6LA88"/>
<dbReference type="Gene3D" id="3.40.50.300">
    <property type="entry name" value="P-loop containing nucleotide triphosphate hydrolases"/>
    <property type="match status" value="1"/>
</dbReference>
<dbReference type="GO" id="GO:0000049">
    <property type="term" value="F:tRNA binding"/>
    <property type="evidence" value="ECO:0007669"/>
    <property type="project" value="TreeGrafter"/>
</dbReference>
<dbReference type="GO" id="GO:0005829">
    <property type="term" value="C:cytosol"/>
    <property type="evidence" value="ECO:0007669"/>
    <property type="project" value="TreeGrafter"/>
</dbReference>
<comment type="caution">
    <text evidence="9">The sequence shown here is derived from an EMBL/GenBank/DDBJ whole genome shotgun (WGS) entry which is preliminary data.</text>
</comment>
<proteinExistence type="inferred from homology"/>
<organism evidence="9 10">
    <name type="scientific">Letharia columbiana</name>
    <dbReference type="NCBI Taxonomy" id="112416"/>
    <lineage>
        <taxon>Eukaryota</taxon>
        <taxon>Fungi</taxon>
        <taxon>Dikarya</taxon>
        <taxon>Ascomycota</taxon>
        <taxon>Pezizomycotina</taxon>
        <taxon>Lecanoromycetes</taxon>
        <taxon>OSLEUM clade</taxon>
        <taxon>Lecanoromycetidae</taxon>
        <taxon>Lecanorales</taxon>
        <taxon>Lecanorineae</taxon>
        <taxon>Parmeliaceae</taxon>
        <taxon>Letharia</taxon>
    </lineage>
</organism>
<name>A0A8H6LA88_9LECA</name>
<sequence length="334" mass="36940">MSDRALQHRRVHNLLLIQKLLSSRDASSPFTLVLDSVEQSAGPLVRHYIHHAKASKMDVVFVSYESLKPPADVTALIKARGKDPSAVRKEIERCVSSSRRTLLILDSLYPLTTHPSLPLSSFLSSLPSPTTSLLAIYHTDVPLPSPSLSSSTLTNTTTTGSIYTPSPLTLLRYLATTVLTTHSFSQMLARKRAKEKSRPDPLFGTDEGKEGVLVGVGANDKRGCVVEMEHRRKSGRGVEEWFFLPEVNGSGAVVLLEDQELYRRSDDREGRSDGVEARVELATFELGLTAKQRRDREGVVLPYFDAQKEEGGGGGRILYDMGVEDDFDEEEDEI</sequence>
<dbReference type="PANTHER" id="PTHR15641:SF1">
    <property type="entry name" value="ELONGATOR COMPLEX PROTEIN 5"/>
    <property type="match status" value="1"/>
</dbReference>
<dbReference type="UniPathway" id="UPA00988"/>
<dbReference type="GeneID" id="59281692"/>
<comment type="similarity">
    <text evidence="4">Belongs to the ELP5 family.</text>
</comment>
<dbReference type="GO" id="GO:0033588">
    <property type="term" value="C:elongator holoenzyme complex"/>
    <property type="evidence" value="ECO:0007669"/>
    <property type="project" value="InterPro"/>
</dbReference>
<evidence type="ECO:0000256" key="4">
    <source>
        <dbReference type="ARBA" id="ARBA00009567"/>
    </source>
</evidence>
<dbReference type="GO" id="GO:0002098">
    <property type="term" value="P:tRNA wobble uridine modification"/>
    <property type="evidence" value="ECO:0007669"/>
    <property type="project" value="InterPro"/>
</dbReference>
<keyword evidence="6" id="KW-0963">Cytoplasm</keyword>
<dbReference type="OrthoDB" id="166907at2759"/>
<dbReference type="EMBL" id="JACCJC010000001">
    <property type="protein sequence ID" value="KAF6241302.1"/>
    <property type="molecule type" value="Genomic_DNA"/>
</dbReference>
<dbReference type="InterPro" id="IPR027417">
    <property type="entry name" value="P-loop_NTPase"/>
</dbReference>
<protein>
    <recommendedName>
        <fullName evidence="5">Elongator complex protein 5</fullName>
    </recommendedName>
</protein>
<evidence type="ECO:0000313" key="9">
    <source>
        <dbReference type="EMBL" id="KAF6241302.1"/>
    </source>
</evidence>
<keyword evidence="7" id="KW-0819">tRNA processing</keyword>
<comment type="pathway">
    <text evidence="3">tRNA modification; 5-methoxycarbonylmethyl-2-thiouridine-tRNA biosynthesis.</text>
</comment>
<dbReference type="PANTHER" id="PTHR15641">
    <property type="entry name" value="ELONGATOR COMPLEX PROTEIN 5"/>
    <property type="match status" value="1"/>
</dbReference>
<evidence type="ECO:0000256" key="5">
    <source>
        <dbReference type="ARBA" id="ARBA00020264"/>
    </source>
</evidence>
<keyword evidence="8" id="KW-0539">Nucleus</keyword>
<evidence type="ECO:0000256" key="2">
    <source>
        <dbReference type="ARBA" id="ARBA00004496"/>
    </source>
</evidence>
<keyword evidence="10" id="KW-1185">Reference proteome</keyword>
<comment type="subcellular location">
    <subcellularLocation>
        <location evidence="2">Cytoplasm</location>
    </subcellularLocation>
    <subcellularLocation>
        <location evidence="1">Nucleus</location>
    </subcellularLocation>
</comment>
<dbReference type="CDD" id="cd19496">
    <property type="entry name" value="Elp5"/>
    <property type="match status" value="1"/>
</dbReference>
<dbReference type="Proteomes" id="UP000578531">
    <property type="component" value="Unassembled WGS sequence"/>
</dbReference>
<dbReference type="RefSeq" id="XP_037170542.1">
    <property type="nucleotide sequence ID" value="XM_037301963.1"/>
</dbReference>
<dbReference type="Pfam" id="PF10483">
    <property type="entry name" value="Elong_Iki1"/>
    <property type="match status" value="1"/>
</dbReference>
<evidence type="ECO:0000256" key="3">
    <source>
        <dbReference type="ARBA" id="ARBA00005043"/>
    </source>
</evidence>
<dbReference type="GO" id="GO:0005634">
    <property type="term" value="C:nucleus"/>
    <property type="evidence" value="ECO:0007669"/>
    <property type="project" value="UniProtKB-SubCell"/>
</dbReference>
<evidence type="ECO:0000256" key="8">
    <source>
        <dbReference type="ARBA" id="ARBA00023242"/>
    </source>
</evidence>
<evidence type="ECO:0000256" key="6">
    <source>
        <dbReference type="ARBA" id="ARBA00022490"/>
    </source>
</evidence>
<evidence type="ECO:0000256" key="1">
    <source>
        <dbReference type="ARBA" id="ARBA00004123"/>
    </source>
</evidence>
<accession>A0A8H6LA88</accession>
<evidence type="ECO:0000313" key="10">
    <source>
        <dbReference type="Proteomes" id="UP000578531"/>
    </source>
</evidence>
<gene>
    <name evidence="9" type="ORF">HO173_000012</name>
</gene>
<evidence type="ECO:0000256" key="7">
    <source>
        <dbReference type="ARBA" id="ARBA00022694"/>
    </source>
</evidence>